<feature type="transmembrane region" description="Helical" evidence="7">
    <location>
        <begin position="399"/>
        <end position="417"/>
    </location>
</feature>
<feature type="transmembrane region" description="Helical" evidence="7">
    <location>
        <begin position="54"/>
        <end position="79"/>
    </location>
</feature>
<dbReference type="NCBIfam" id="TIGR00786">
    <property type="entry name" value="dctM"/>
    <property type="match status" value="1"/>
</dbReference>
<reference evidence="9 10" key="1">
    <citation type="submission" date="2020-07" db="EMBL/GenBank/DDBJ databases">
        <title>Complete genome and description of Selenomonas timonensis sp. nov., a new bacterium isolated from a gingivitis subject.</title>
        <authorList>
            <person name="Antezack A."/>
        </authorList>
    </citation>
    <scope>NUCLEOTIDE SEQUENCE [LARGE SCALE GENOMIC DNA]</scope>
    <source>
        <strain evidence="9 10">Marseille-Q3039</strain>
    </source>
</reference>
<dbReference type="KEGG" id="stim:H1B31_02335"/>
<keyword evidence="2" id="KW-1003">Cell membrane</keyword>
<dbReference type="InterPro" id="IPR010656">
    <property type="entry name" value="DctM"/>
</dbReference>
<accession>A0A7G7VMS3</accession>
<dbReference type="AlphaFoldDB" id="A0A7G7VMS3"/>
<keyword evidence="6 7" id="KW-0472">Membrane</keyword>
<evidence type="ECO:0000256" key="7">
    <source>
        <dbReference type="SAM" id="Phobius"/>
    </source>
</evidence>
<evidence type="ECO:0000256" key="4">
    <source>
        <dbReference type="ARBA" id="ARBA00022692"/>
    </source>
</evidence>
<feature type="transmembrane region" description="Helical" evidence="7">
    <location>
        <begin position="167"/>
        <end position="191"/>
    </location>
</feature>
<feature type="transmembrane region" description="Helical" evidence="7">
    <location>
        <begin position="342"/>
        <end position="362"/>
    </location>
</feature>
<comment type="subcellular location">
    <subcellularLocation>
        <location evidence="1">Cell inner membrane</location>
        <topology evidence="1">Multi-pass membrane protein</topology>
    </subcellularLocation>
</comment>
<evidence type="ECO:0000256" key="6">
    <source>
        <dbReference type="ARBA" id="ARBA00023136"/>
    </source>
</evidence>
<proteinExistence type="predicted"/>
<dbReference type="GO" id="GO:0005886">
    <property type="term" value="C:plasma membrane"/>
    <property type="evidence" value="ECO:0007669"/>
    <property type="project" value="UniProtKB-SubCell"/>
</dbReference>
<feature type="transmembrane region" description="Helical" evidence="7">
    <location>
        <begin position="268"/>
        <end position="293"/>
    </location>
</feature>
<dbReference type="Pfam" id="PF06808">
    <property type="entry name" value="DctM"/>
    <property type="match status" value="1"/>
</dbReference>
<keyword evidence="4 7" id="KW-0812">Transmembrane</keyword>
<sequence>MAGILFAVLFLVLFLGVPIAISLGIAAVVTMLVTSNPQYLASVPTRMFTQLDSFTLMAVPFFILAGNIMAVGGISDRLIGFIELLLRRLPGRLACISVVASAFFGAISGSNPATVAAIGGITSPKMLEKGYPRDVTAAIAASSGTLGVVIPPSIGMVTYAVTAGVSVTAMFMGGWIPGIMLAVGLCVMNMFKCRKFDTPDRTPYPAKEYVVRFKDAFLALLMPVIILGGIYTGVFTPTESAAVACVYALVVSVFVFREVDAKKLYDIFAESCVSSAIVMFIISMSAPFSWFMTTENIPTILSTTIMAAFSSKYVILLMMNLLLLFLGCFLETQSIILLVTPILLPIAVALGVDPIVLGLIIIVNTSIGMITPPMAVNIFVASSITKASIGAISKRVMPYLILEFAILLFYMYVQVVFDISFAP</sequence>
<feature type="transmembrane region" description="Helical" evidence="7">
    <location>
        <begin position="216"/>
        <end position="234"/>
    </location>
</feature>
<keyword evidence="3" id="KW-0997">Cell inner membrane</keyword>
<evidence type="ECO:0000259" key="8">
    <source>
        <dbReference type="Pfam" id="PF06808"/>
    </source>
</evidence>
<dbReference type="Proteomes" id="UP000515480">
    <property type="component" value="Chromosome"/>
</dbReference>
<evidence type="ECO:0000313" key="9">
    <source>
        <dbReference type="EMBL" id="QNH55416.1"/>
    </source>
</evidence>
<evidence type="ECO:0000256" key="2">
    <source>
        <dbReference type="ARBA" id="ARBA00022475"/>
    </source>
</evidence>
<evidence type="ECO:0000256" key="5">
    <source>
        <dbReference type="ARBA" id="ARBA00022989"/>
    </source>
</evidence>
<dbReference type="EMBL" id="CP060204">
    <property type="protein sequence ID" value="QNH55416.1"/>
    <property type="molecule type" value="Genomic_DNA"/>
</dbReference>
<keyword evidence="10" id="KW-1185">Reference proteome</keyword>
<feature type="transmembrane region" description="Helical" evidence="7">
    <location>
        <begin position="313"/>
        <end position="330"/>
    </location>
</feature>
<feature type="transmembrane region" description="Helical" evidence="7">
    <location>
        <begin position="240"/>
        <end position="256"/>
    </location>
</feature>
<dbReference type="GO" id="GO:0022857">
    <property type="term" value="F:transmembrane transporter activity"/>
    <property type="evidence" value="ECO:0007669"/>
    <property type="project" value="TreeGrafter"/>
</dbReference>
<dbReference type="PIRSF" id="PIRSF006066">
    <property type="entry name" value="HI0050"/>
    <property type="match status" value="1"/>
</dbReference>
<dbReference type="PANTHER" id="PTHR33362">
    <property type="entry name" value="SIALIC ACID TRAP TRANSPORTER PERMEASE PROTEIN SIAT-RELATED"/>
    <property type="match status" value="1"/>
</dbReference>
<evidence type="ECO:0000256" key="3">
    <source>
        <dbReference type="ARBA" id="ARBA00022519"/>
    </source>
</evidence>
<evidence type="ECO:0000313" key="10">
    <source>
        <dbReference type="Proteomes" id="UP000515480"/>
    </source>
</evidence>
<evidence type="ECO:0000256" key="1">
    <source>
        <dbReference type="ARBA" id="ARBA00004429"/>
    </source>
</evidence>
<dbReference type="PANTHER" id="PTHR33362:SF5">
    <property type="entry name" value="C4-DICARBOXYLATE TRAP TRANSPORTER LARGE PERMEASE PROTEIN DCTM"/>
    <property type="match status" value="1"/>
</dbReference>
<name>A0A7G7VMS3_9FIRM</name>
<organism evidence="9 10">
    <name type="scientific">Selenomonas timonae</name>
    <dbReference type="NCBI Taxonomy" id="2754044"/>
    <lineage>
        <taxon>Bacteria</taxon>
        <taxon>Bacillati</taxon>
        <taxon>Bacillota</taxon>
        <taxon>Negativicutes</taxon>
        <taxon>Selenomonadales</taxon>
        <taxon>Selenomonadaceae</taxon>
        <taxon>Selenomonas</taxon>
    </lineage>
</organism>
<gene>
    <name evidence="9" type="ORF">H1B31_02335</name>
</gene>
<keyword evidence="5 7" id="KW-1133">Transmembrane helix</keyword>
<feature type="domain" description="TRAP C4-dicarboxylate transport system permease DctM subunit" evidence="8">
    <location>
        <begin position="6"/>
        <end position="413"/>
    </location>
</feature>
<protein>
    <submittedName>
        <fullName evidence="9">TRAP transporter large permease subunit</fullName>
    </submittedName>
</protein>
<dbReference type="InterPro" id="IPR004681">
    <property type="entry name" value="TRAP_DctM"/>
</dbReference>